<organism evidence="11 12">
    <name type="scientific">Erpetoichthys calabaricus</name>
    <name type="common">Rope fish</name>
    <name type="synonym">Calamoichthys calabaricus</name>
    <dbReference type="NCBI Taxonomy" id="27687"/>
    <lineage>
        <taxon>Eukaryota</taxon>
        <taxon>Metazoa</taxon>
        <taxon>Chordata</taxon>
        <taxon>Craniata</taxon>
        <taxon>Vertebrata</taxon>
        <taxon>Euteleostomi</taxon>
        <taxon>Actinopterygii</taxon>
        <taxon>Polypteriformes</taxon>
        <taxon>Polypteridae</taxon>
        <taxon>Erpetoichthys</taxon>
    </lineage>
</organism>
<evidence type="ECO:0000256" key="7">
    <source>
        <dbReference type="ARBA" id="ARBA00023242"/>
    </source>
</evidence>
<dbReference type="GO" id="GO:0008270">
    <property type="term" value="F:zinc ion binding"/>
    <property type="evidence" value="ECO:0007669"/>
    <property type="project" value="UniProtKB-KW"/>
</dbReference>
<reference evidence="11" key="2">
    <citation type="submission" date="2025-08" db="UniProtKB">
        <authorList>
            <consortium name="Ensembl"/>
        </authorList>
    </citation>
    <scope>IDENTIFICATION</scope>
</reference>
<evidence type="ECO:0000256" key="8">
    <source>
        <dbReference type="PROSITE-ProRule" id="PRU00042"/>
    </source>
</evidence>
<dbReference type="SMART" id="SM00355">
    <property type="entry name" value="ZnF_C2H2"/>
    <property type="match status" value="7"/>
</dbReference>
<evidence type="ECO:0000256" key="9">
    <source>
        <dbReference type="SAM" id="MobiDB-lite"/>
    </source>
</evidence>
<reference evidence="11" key="1">
    <citation type="submission" date="2021-06" db="EMBL/GenBank/DDBJ databases">
        <authorList>
            <consortium name="Wellcome Sanger Institute Data Sharing"/>
        </authorList>
    </citation>
    <scope>NUCLEOTIDE SEQUENCE [LARGE SCALE GENOMIC DNA]</scope>
</reference>
<reference evidence="11" key="3">
    <citation type="submission" date="2025-09" db="UniProtKB">
        <authorList>
            <consortium name="Ensembl"/>
        </authorList>
    </citation>
    <scope>IDENTIFICATION</scope>
</reference>
<feature type="region of interest" description="Disordered" evidence="9">
    <location>
        <begin position="56"/>
        <end position="80"/>
    </location>
</feature>
<dbReference type="Pfam" id="PF00096">
    <property type="entry name" value="zf-C2H2"/>
    <property type="match status" value="5"/>
</dbReference>
<proteinExistence type="inferred from homology"/>
<comment type="similarity">
    <text evidence="2">Belongs to the krueppel C2H2-type zinc-finger protein family.</text>
</comment>
<dbReference type="GeneTree" id="ENSGT00940000154715"/>
<evidence type="ECO:0000256" key="3">
    <source>
        <dbReference type="ARBA" id="ARBA00022723"/>
    </source>
</evidence>
<evidence type="ECO:0000256" key="4">
    <source>
        <dbReference type="ARBA" id="ARBA00022737"/>
    </source>
</evidence>
<keyword evidence="6" id="KW-0862">Zinc</keyword>
<keyword evidence="4" id="KW-0677">Repeat</keyword>
<keyword evidence="5 8" id="KW-0863">Zinc-finger</keyword>
<dbReference type="GO" id="GO:0000981">
    <property type="term" value="F:DNA-binding transcription factor activity, RNA polymerase II-specific"/>
    <property type="evidence" value="ECO:0007669"/>
    <property type="project" value="TreeGrafter"/>
</dbReference>
<evidence type="ECO:0000256" key="1">
    <source>
        <dbReference type="ARBA" id="ARBA00004123"/>
    </source>
</evidence>
<dbReference type="GO" id="GO:0045596">
    <property type="term" value="P:negative regulation of cell differentiation"/>
    <property type="evidence" value="ECO:0007669"/>
    <property type="project" value="UniProtKB-ARBA"/>
</dbReference>
<dbReference type="PANTHER" id="PTHR23226">
    <property type="entry name" value="ZINC FINGER AND SCAN DOMAIN-CONTAINING"/>
    <property type="match status" value="1"/>
</dbReference>
<dbReference type="FunFam" id="3.30.160.60:FF:000295">
    <property type="entry name" value="zinc finger protein 19"/>
    <property type="match status" value="1"/>
</dbReference>
<feature type="domain" description="C2H2-type" evidence="10">
    <location>
        <begin position="363"/>
        <end position="390"/>
    </location>
</feature>
<feature type="domain" description="C2H2-type" evidence="10">
    <location>
        <begin position="419"/>
        <end position="446"/>
    </location>
</feature>
<dbReference type="FunFam" id="3.30.160.60:FF:001498">
    <property type="entry name" value="Zinc finger protein 404"/>
    <property type="match status" value="1"/>
</dbReference>
<feature type="region of interest" description="Disordered" evidence="9">
    <location>
        <begin position="1"/>
        <end position="20"/>
    </location>
</feature>
<dbReference type="OrthoDB" id="4737882at2759"/>
<evidence type="ECO:0000259" key="10">
    <source>
        <dbReference type="PROSITE" id="PS50157"/>
    </source>
</evidence>
<protein>
    <submittedName>
        <fullName evidence="11">Gastrula zinc finger protein XlCGF57.1-like</fullName>
    </submittedName>
</protein>
<keyword evidence="7" id="KW-0539">Nucleus</keyword>
<dbReference type="FunFam" id="3.30.160.60:FF:002343">
    <property type="entry name" value="Zinc finger protein 33A"/>
    <property type="match status" value="3"/>
</dbReference>
<keyword evidence="12" id="KW-1185">Reference proteome</keyword>
<feature type="domain" description="C2H2-type" evidence="10">
    <location>
        <begin position="307"/>
        <end position="334"/>
    </location>
</feature>
<dbReference type="GO" id="GO:0000978">
    <property type="term" value="F:RNA polymerase II cis-regulatory region sequence-specific DNA binding"/>
    <property type="evidence" value="ECO:0007669"/>
    <property type="project" value="TreeGrafter"/>
</dbReference>
<dbReference type="AlphaFoldDB" id="A0A8C4REU0"/>
<dbReference type="SUPFAM" id="SSF57667">
    <property type="entry name" value="beta-beta-alpha zinc fingers"/>
    <property type="match status" value="4"/>
</dbReference>
<dbReference type="FunFam" id="3.30.160.60:FF:000912">
    <property type="entry name" value="Zinc finger protein 660"/>
    <property type="match status" value="1"/>
</dbReference>
<keyword evidence="3" id="KW-0479">Metal-binding</keyword>
<dbReference type="Ensembl" id="ENSECRT00000000697.1">
    <property type="protein sequence ID" value="ENSECRP00000000684.1"/>
    <property type="gene ID" value="ENSECRG00000000422.1"/>
</dbReference>
<dbReference type="GO" id="GO:0005634">
    <property type="term" value="C:nucleus"/>
    <property type="evidence" value="ECO:0007669"/>
    <property type="project" value="UniProtKB-SubCell"/>
</dbReference>
<dbReference type="RefSeq" id="XP_028678575.1">
    <property type="nucleotide sequence ID" value="XM_028822742.2"/>
</dbReference>
<dbReference type="PROSITE" id="PS50157">
    <property type="entry name" value="ZINC_FINGER_C2H2_2"/>
    <property type="match status" value="7"/>
</dbReference>
<dbReference type="InterPro" id="IPR036236">
    <property type="entry name" value="Znf_C2H2_sf"/>
</dbReference>
<evidence type="ECO:0000313" key="12">
    <source>
        <dbReference type="Proteomes" id="UP000694620"/>
    </source>
</evidence>
<dbReference type="PANTHER" id="PTHR23226:SF416">
    <property type="entry name" value="FI01424P"/>
    <property type="match status" value="1"/>
</dbReference>
<name>A0A8C4REU0_ERPCA</name>
<comment type="subcellular location">
    <subcellularLocation>
        <location evidence="1">Nucleus</location>
    </subcellularLocation>
</comment>
<dbReference type="Proteomes" id="UP000694620">
    <property type="component" value="Chromosome 1"/>
</dbReference>
<feature type="domain" description="C2H2-type" evidence="10">
    <location>
        <begin position="279"/>
        <end position="306"/>
    </location>
</feature>
<feature type="domain" description="C2H2-type" evidence="10">
    <location>
        <begin position="251"/>
        <end position="278"/>
    </location>
</feature>
<evidence type="ECO:0000256" key="5">
    <source>
        <dbReference type="ARBA" id="ARBA00022771"/>
    </source>
</evidence>
<feature type="compositionally biased region" description="Polar residues" evidence="9">
    <location>
        <begin position="1"/>
        <end position="12"/>
    </location>
</feature>
<dbReference type="PROSITE" id="PS00028">
    <property type="entry name" value="ZINC_FINGER_C2H2_1"/>
    <property type="match status" value="7"/>
</dbReference>
<feature type="domain" description="C2H2-type" evidence="10">
    <location>
        <begin position="391"/>
        <end position="418"/>
    </location>
</feature>
<dbReference type="Pfam" id="PF13912">
    <property type="entry name" value="zf-C2H2_6"/>
    <property type="match status" value="2"/>
</dbReference>
<dbReference type="GeneID" id="114667429"/>
<accession>A0A8C4REU0</accession>
<sequence length="458" mass="51817">MAGTEKVSQADMNTMEERTADIKKEEDCGWVSVYIKKESPCVKDEDDDSELMSVVIKEEPEEKSVDMDIQKHKSKDNVKEEDLHSAIVIQYGNQDGEVKGAASSQSSSLEPSVNVKCESLSNIKNDEEMSRISPESQPTPANQYGENSQEICSLSLSSPSQMFSQCKPQQIKHDEHVEKLTPGSQNVTTYTLQCSSLPVAKLTGMDAINTQQHFCSANLVVLYLCQDLTKSCNQETECRDDRCREERDKPYRCCECGKRFSQLNHLQSHSRIHTGEKPYSCSECGKHFSQVSHLQSHSRIHTGEKPYCCSECGRRFSQMNNLRGHSRIHTGEKPYCCSECGKQFTTKYSLLSHKIIHTGEKPYSCSECSKHFSLRSSLLRHTRLHTGEKPYSCSECGKKFSDRANFRCHTRIHTGEKPYCCSECGKRFSQANNLTKHTKIHTKLKKGRRSEGANDTCV</sequence>
<evidence type="ECO:0000313" key="11">
    <source>
        <dbReference type="Ensembl" id="ENSECRP00000000684.1"/>
    </source>
</evidence>
<evidence type="ECO:0000256" key="6">
    <source>
        <dbReference type="ARBA" id="ARBA00022833"/>
    </source>
</evidence>
<evidence type="ECO:0000256" key="2">
    <source>
        <dbReference type="ARBA" id="ARBA00006991"/>
    </source>
</evidence>
<dbReference type="Gene3D" id="3.30.160.60">
    <property type="entry name" value="Classic Zinc Finger"/>
    <property type="match status" value="7"/>
</dbReference>
<feature type="domain" description="C2H2-type" evidence="10">
    <location>
        <begin position="335"/>
        <end position="362"/>
    </location>
</feature>
<gene>
    <name evidence="11" type="primary">LOC114667429</name>
</gene>
<dbReference type="FunFam" id="3.30.160.60:FF:001344">
    <property type="entry name" value="Zinc finger protein 16 like"/>
    <property type="match status" value="1"/>
</dbReference>
<dbReference type="InterPro" id="IPR013087">
    <property type="entry name" value="Znf_C2H2_type"/>
</dbReference>